<sequence>MPTTVNDLFRNANVLRSGAVRWGTPVPLEKPGVYVIATTEDPQQHTGLVECPIDEHSVDQLIRVRPEILIDNAAADAARLTLRLRALWPASESVVYIGKAGTDTSRRVKQFYDTRIGARAPHAGGWPVKMLDTRRLWVHYGATARPGDAEAAMIALFAEAVPLEVRRALVDPSAPLPYANLEYPAGRRKAHGIRGAKELRRKPAPPPRPAPVPAAGYFDRSEAAESIAFAAAFGGHVPKKDHGTCPDCFTQFTPTGTCAC</sequence>
<protein>
    <submittedName>
        <fullName evidence="1">Uncharacterized protein</fullName>
    </submittedName>
</protein>
<organism evidence="1 2">
    <name type="scientific">Microbacterium arthrosphaerae</name>
    <dbReference type="NCBI Taxonomy" id="792652"/>
    <lineage>
        <taxon>Bacteria</taxon>
        <taxon>Bacillati</taxon>
        <taxon>Actinomycetota</taxon>
        <taxon>Actinomycetes</taxon>
        <taxon>Micrococcales</taxon>
        <taxon>Microbacteriaceae</taxon>
        <taxon>Microbacterium</taxon>
    </lineage>
</organism>
<dbReference type="Proteomes" id="UP001283109">
    <property type="component" value="Unassembled WGS sequence"/>
</dbReference>
<dbReference type="RefSeq" id="WP_318353189.1">
    <property type="nucleotide sequence ID" value="NZ_JAWQEV010000002.1"/>
</dbReference>
<evidence type="ECO:0000313" key="2">
    <source>
        <dbReference type="Proteomes" id="UP001283109"/>
    </source>
</evidence>
<name>A0ABU4H092_9MICO</name>
<accession>A0ABU4H092</accession>
<comment type="caution">
    <text evidence="1">The sequence shown here is derived from an EMBL/GenBank/DDBJ whole genome shotgun (WGS) entry which is preliminary data.</text>
</comment>
<evidence type="ECO:0000313" key="1">
    <source>
        <dbReference type="EMBL" id="MDW4572670.1"/>
    </source>
</evidence>
<gene>
    <name evidence="1" type="ORF">R8Z58_07755</name>
</gene>
<proteinExistence type="predicted"/>
<reference evidence="1 2" key="1">
    <citation type="submission" date="2023-11" db="EMBL/GenBank/DDBJ databases">
        <title>Draft genome sequence of Microbacterium arthrosphaerae JCM 30492.</title>
        <authorList>
            <person name="Zhang G."/>
            <person name="Ding Y."/>
        </authorList>
    </citation>
    <scope>NUCLEOTIDE SEQUENCE [LARGE SCALE GENOMIC DNA]</scope>
    <source>
        <strain evidence="1 2">JCM 30492</strain>
    </source>
</reference>
<keyword evidence="2" id="KW-1185">Reference proteome</keyword>
<dbReference type="EMBL" id="JAWQEV010000002">
    <property type="protein sequence ID" value="MDW4572670.1"/>
    <property type="molecule type" value="Genomic_DNA"/>
</dbReference>